<keyword evidence="15" id="KW-0411">Iron-sulfur</keyword>
<evidence type="ECO:0000256" key="18">
    <source>
        <dbReference type="SAM" id="Phobius"/>
    </source>
</evidence>
<dbReference type="PROSITE" id="PS50109">
    <property type="entry name" value="HIS_KIN"/>
    <property type="match status" value="1"/>
</dbReference>
<dbReference type="Pfam" id="PF02518">
    <property type="entry name" value="HATPase_c"/>
    <property type="match status" value="1"/>
</dbReference>
<evidence type="ECO:0000256" key="11">
    <source>
        <dbReference type="ARBA" id="ARBA00022723"/>
    </source>
</evidence>
<comment type="subcellular location">
    <subcellularLocation>
        <location evidence="4">Cytoplasm</location>
    </subcellularLocation>
    <subcellularLocation>
        <location evidence="3">Membrane</location>
    </subcellularLocation>
</comment>
<evidence type="ECO:0000256" key="12">
    <source>
        <dbReference type="ARBA" id="ARBA00022777"/>
    </source>
</evidence>
<protein>
    <recommendedName>
        <fullName evidence="6">Oxygen sensor histidine kinase NreB</fullName>
        <ecNumber evidence="5">2.7.13.3</ecNumber>
    </recommendedName>
    <alternativeName>
        <fullName evidence="17">Nitrogen regulation protein B</fullName>
    </alternativeName>
</protein>
<proteinExistence type="predicted"/>
<keyword evidence="18" id="KW-0472">Membrane</keyword>
<keyword evidence="8" id="KW-0963">Cytoplasm</keyword>
<keyword evidence="10" id="KW-0808">Transferase</keyword>
<dbReference type="CDD" id="cd16917">
    <property type="entry name" value="HATPase_UhpB-NarQ-NarX-like"/>
    <property type="match status" value="1"/>
</dbReference>
<evidence type="ECO:0000256" key="9">
    <source>
        <dbReference type="ARBA" id="ARBA00022553"/>
    </source>
</evidence>
<evidence type="ECO:0000256" key="6">
    <source>
        <dbReference type="ARBA" id="ARBA00017322"/>
    </source>
</evidence>
<keyword evidence="7" id="KW-0004">4Fe-4S</keyword>
<dbReference type="EMBL" id="JBHSMQ010000001">
    <property type="protein sequence ID" value="MFC5453781.1"/>
    <property type="molecule type" value="Genomic_DNA"/>
</dbReference>
<evidence type="ECO:0000259" key="19">
    <source>
        <dbReference type="PROSITE" id="PS50109"/>
    </source>
</evidence>
<sequence>MDAAPPPSLPGARDAWTPHATATAAVAFPPPLRFLIPALLLVLGLVSALLDYELDLANDMARNFSDVTSQAEAAGARLTPVAQQHLQQGEIKALSESLSDWKHDPWLRVAAVVDESGKILASSTAQWEGVSAEETPAASAWKRAREKAGKTLESATLDGGDFIVLAAFPIELATRGKHWLLLVYDRADAVAHAHEDARTRMAWSASVIALMCLCLWATLHFGVARRLERLARSVREFGEGRSISIEPVHGGDEVHELSQAFIKMTQRLADRERERVELERAVIDSAENERRRIGHELHDGIGQQLTAVMMAMNGLHEELQAKSPALAEHAQHASQSLRETLAEVRGLSHGLAPVPLWEQGLEHALQALADVTTRSSGVRCVFECPEPVAEISEAVACNLYRIAQEAVNNALKHADSAEIRIGLERREGCLVLEIDDDGCGLPEAPSEGGGIGFRIMQHRTEMMGGKMEHGTPPAGGTRIAVHIPHTP</sequence>
<dbReference type="SMART" id="SM00387">
    <property type="entry name" value="HATPase_c"/>
    <property type="match status" value="1"/>
</dbReference>
<dbReference type="InterPro" id="IPR004358">
    <property type="entry name" value="Sig_transdc_His_kin-like_C"/>
</dbReference>
<accession>A0ABW0KMH2</accession>
<evidence type="ECO:0000256" key="7">
    <source>
        <dbReference type="ARBA" id="ARBA00022485"/>
    </source>
</evidence>
<keyword evidence="21" id="KW-0067">ATP-binding</keyword>
<keyword evidence="11" id="KW-0479">Metal-binding</keyword>
<dbReference type="GO" id="GO:0005524">
    <property type="term" value="F:ATP binding"/>
    <property type="evidence" value="ECO:0007669"/>
    <property type="project" value="UniProtKB-KW"/>
</dbReference>
<dbReference type="InterPro" id="IPR036890">
    <property type="entry name" value="HATPase_C_sf"/>
</dbReference>
<evidence type="ECO:0000313" key="21">
    <source>
        <dbReference type="EMBL" id="MFC5453781.1"/>
    </source>
</evidence>
<dbReference type="InterPro" id="IPR005467">
    <property type="entry name" value="His_kinase_dom"/>
</dbReference>
<evidence type="ECO:0000256" key="10">
    <source>
        <dbReference type="ARBA" id="ARBA00022679"/>
    </source>
</evidence>
<dbReference type="Gene3D" id="3.30.565.10">
    <property type="entry name" value="Histidine kinase-like ATPase, C-terminal domain"/>
    <property type="match status" value="1"/>
</dbReference>
<keyword evidence="9" id="KW-0597">Phosphoprotein</keyword>
<keyword evidence="18" id="KW-1133">Transmembrane helix</keyword>
<dbReference type="RefSeq" id="WP_377163192.1">
    <property type="nucleotide sequence ID" value="NZ_JBHSMQ010000001.1"/>
</dbReference>
<evidence type="ECO:0000313" key="22">
    <source>
        <dbReference type="Proteomes" id="UP001596052"/>
    </source>
</evidence>
<name>A0ABW0KMH2_9BACT</name>
<feature type="domain" description="HAMP" evidence="20">
    <location>
        <begin position="221"/>
        <end position="273"/>
    </location>
</feature>
<dbReference type="PANTHER" id="PTHR24421:SF58">
    <property type="entry name" value="SIGNAL TRANSDUCTION HISTIDINE-PROTEIN KINASE_PHOSPHATASE UHPB"/>
    <property type="match status" value="1"/>
</dbReference>
<evidence type="ECO:0000256" key="5">
    <source>
        <dbReference type="ARBA" id="ARBA00012438"/>
    </source>
</evidence>
<feature type="transmembrane region" description="Helical" evidence="18">
    <location>
        <begin position="202"/>
        <end position="223"/>
    </location>
</feature>
<dbReference type="Pfam" id="PF00672">
    <property type="entry name" value="HAMP"/>
    <property type="match status" value="1"/>
</dbReference>
<comment type="caution">
    <text evidence="21">The sequence shown here is derived from an EMBL/GenBank/DDBJ whole genome shotgun (WGS) entry which is preliminary data.</text>
</comment>
<dbReference type="InterPro" id="IPR003594">
    <property type="entry name" value="HATPase_dom"/>
</dbReference>
<dbReference type="SUPFAM" id="SSF55874">
    <property type="entry name" value="ATPase domain of HSP90 chaperone/DNA topoisomerase II/histidine kinase"/>
    <property type="match status" value="1"/>
</dbReference>
<dbReference type="Proteomes" id="UP001596052">
    <property type="component" value="Unassembled WGS sequence"/>
</dbReference>
<keyword evidence="12" id="KW-0418">Kinase</keyword>
<feature type="transmembrane region" description="Helical" evidence="18">
    <location>
        <begin position="34"/>
        <end position="52"/>
    </location>
</feature>
<dbReference type="PANTHER" id="PTHR24421">
    <property type="entry name" value="NITRATE/NITRITE SENSOR PROTEIN NARX-RELATED"/>
    <property type="match status" value="1"/>
</dbReference>
<evidence type="ECO:0000256" key="8">
    <source>
        <dbReference type="ARBA" id="ARBA00022490"/>
    </source>
</evidence>
<comment type="catalytic activity">
    <reaction evidence="1">
        <text>ATP + protein L-histidine = ADP + protein N-phospho-L-histidine.</text>
        <dbReference type="EC" id="2.7.13.3"/>
    </reaction>
</comment>
<evidence type="ECO:0000256" key="2">
    <source>
        <dbReference type="ARBA" id="ARBA00001966"/>
    </source>
</evidence>
<evidence type="ECO:0000256" key="14">
    <source>
        <dbReference type="ARBA" id="ARBA00023012"/>
    </source>
</evidence>
<keyword evidence="22" id="KW-1185">Reference proteome</keyword>
<keyword evidence="21" id="KW-0547">Nucleotide-binding</keyword>
<evidence type="ECO:0000256" key="3">
    <source>
        <dbReference type="ARBA" id="ARBA00004370"/>
    </source>
</evidence>
<dbReference type="Gene3D" id="1.20.5.1930">
    <property type="match status" value="1"/>
</dbReference>
<dbReference type="InterPro" id="IPR050482">
    <property type="entry name" value="Sensor_HK_TwoCompSys"/>
</dbReference>
<comment type="cofactor">
    <cofactor evidence="2">
        <name>[4Fe-4S] cluster</name>
        <dbReference type="ChEBI" id="CHEBI:49883"/>
    </cofactor>
</comment>
<evidence type="ECO:0000256" key="16">
    <source>
        <dbReference type="ARBA" id="ARBA00024827"/>
    </source>
</evidence>
<keyword evidence="18" id="KW-0812">Transmembrane</keyword>
<dbReference type="Pfam" id="PF07730">
    <property type="entry name" value="HisKA_3"/>
    <property type="match status" value="1"/>
</dbReference>
<feature type="domain" description="Histidine kinase" evidence="19">
    <location>
        <begin position="292"/>
        <end position="487"/>
    </location>
</feature>
<keyword evidence="14" id="KW-0902">Two-component regulatory system</keyword>
<evidence type="ECO:0000256" key="1">
    <source>
        <dbReference type="ARBA" id="ARBA00000085"/>
    </source>
</evidence>
<dbReference type="EC" id="2.7.13.3" evidence="5"/>
<keyword evidence="13" id="KW-0408">Iron</keyword>
<dbReference type="Gene3D" id="6.10.340.10">
    <property type="match status" value="1"/>
</dbReference>
<dbReference type="CDD" id="cd06225">
    <property type="entry name" value="HAMP"/>
    <property type="match status" value="1"/>
</dbReference>
<evidence type="ECO:0000256" key="15">
    <source>
        <dbReference type="ARBA" id="ARBA00023014"/>
    </source>
</evidence>
<evidence type="ECO:0000256" key="4">
    <source>
        <dbReference type="ARBA" id="ARBA00004496"/>
    </source>
</evidence>
<evidence type="ECO:0000256" key="13">
    <source>
        <dbReference type="ARBA" id="ARBA00023004"/>
    </source>
</evidence>
<comment type="function">
    <text evidence="16">Member of the two-component regulatory system NreB/NreC involved in the control of dissimilatory nitrate/nitrite reduction in response to oxygen. NreB functions as a direct oxygen sensor histidine kinase which is autophosphorylated, in the absence of oxygen, probably at the conserved histidine residue, and transfers its phosphate group probably to a conserved aspartate residue of NreC. NreB/NreC activates the expression of the nitrate (narGHJI) and nitrite (nir) reductase operons, as well as the putative nitrate transporter gene narT.</text>
</comment>
<dbReference type="PRINTS" id="PR00344">
    <property type="entry name" value="BCTRLSENSOR"/>
</dbReference>
<dbReference type="InterPro" id="IPR003660">
    <property type="entry name" value="HAMP_dom"/>
</dbReference>
<dbReference type="InterPro" id="IPR011712">
    <property type="entry name" value="Sig_transdc_His_kin_sub3_dim/P"/>
</dbReference>
<gene>
    <name evidence="21" type="ORF">ACFQDI_02835</name>
</gene>
<evidence type="ECO:0000256" key="17">
    <source>
        <dbReference type="ARBA" id="ARBA00030800"/>
    </source>
</evidence>
<reference evidence="22" key="1">
    <citation type="journal article" date="2019" name="Int. J. Syst. Evol. Microbiol.">
        <title>The Global Catalogue of Microorganisms (GCM) 10K type strain sequencing project: providing services to taxonomists for standard genome sequencing and annotation.</title>
        <authorList>
            <consortium name="The Broad Institute Genomics Platform"/>
            <consortium name="The Broad Institute Genome Sequencing Center for Infectious Disease"/>
            <person name="Wu L."/>
            <person name="Ma J."/>
        </authorList>
    </citation>
    <scope>NUCLEOTIDE SEQUENCE [LARGE SCALE GENOMIC DNA]</scope>
    <source>
        <strain evidence="22">CGMCC 4.1469</strain>
    </source>
</reference>
<dbReference type="PROSITE" id="PS50885">
    <property type="entry name" value="HAMP"/>
    <property type="match status" value="1"/>
</dbReference>
<evidence type="ECO:0000259" key="20">
    <source>
        <dbReference type="PROSITE" id="PS50885"/>
    </source>
</evidence>
<organism evidence="21 22">
    <name type="scientific">Prosthecobacter fluviatilis</name>
    <dbReference type="NCBI Taxonomy" id="445931"/>
    <lineage>
        <taxon>Bacteria</taxon>
        <taxon>Pseudomonadati</taxon>
        <taxon>Verrucomicrobiota</taxon>
        <taxon>Verrucomicrobiia</taxon>
        <taxon>Verrucomicrobiales</taxon>
        <taxon>Verrucomicrobiaceae</taxon>
        <taxon>Prosthecobacter</taxon>
    </lineage>
</organism>